<evidence type="ECO:0000313" key="3">
    <source>
        <dbReference type="Proteomes" id="UP001634394"/>
    </source>
</evidence>
<reference evidence="1 3" key="1">
    <citation type="submission" date="2024-11" db="EMBL/GenBank/DDBJ databases">
        <title>Chromosome-level genome assembly of the freshwater bivalve Anodonta woodiana.</title>
        <authorList>
            <person name="Chen X."/>
        </authorList>
    </citation>
    <scope>NUCLEOTIDE SEQUENCE [LARGE SCALE GENOMIC DNA]</scope>
    <source>
        <strain evidence="1">MN2024</strain>
        <tissue evidence="1">Gills</tissue>
    </source>
</reference>
<dbReference type="AlphaFoldDB" id="A0ABD3X9M4"/>
<keyword evidence="3" id="KW-1185">Reference proteome</keyword>
<gene>
    <name evidence="1" type="ORF">ACJMK2_029263</name>
    <name evidence="2" type="ORF">ACJMK2_029363</name>
</gene>
<proteinExistence type="predicted"/>
<comment type="caution">
    <text evidence="1">The sequence shown here is derived from an EMBL/GenBank/DDBJ whole genome shotgun (WGS) entry which is preliminary data.</text>
</comment>
<organism evidence="1 3">
    <name type="scientific">Sinanodonta woodiana</name>
    <name type="common">Chinese pond mussel</name>
    <name type="synonym">Anodonta woodiana</name>
    <dbReference type="NCBI Taxonomy" id="1069815"/>
    <lineage>
        <taxon>Eukaryota</taxon>
        <taxon>Metazoa</taxon>
        <taxon>Spiralia</taxon>
        <taxon>Lophotrochozoa</taxon>
        <taxon>Mollusca</taxon>
        <taxon>Bivalvia</taxon>
        <taxon>Autobranchia</taxon>
        <taxon>Heteroconchia</taxon>
        <taxon>Palaeoheterodonta</taxon>
        <taxon>Unionida</taxon>
        <taxon>Unionoidea</taxon>
        <taxon>Unionidae</taxon>
        <taxon>Unioninae</taxon>
        <taxon>Sinanodonta</taxon>
    </lineage>
</organism>
<evidence type="ECO:0000313" key="2">
    <source>
        <dbReference type="EMBL" id="KAL3883070.1"/>
    </source>
</evidence>
<protein>
    <submittedName>
        <fullName evidence="1">Uncharacterized protein</fullName>
    </submittedName>
</protein>
<dbReference type="Proteomes" id="UP001634394">
    <property type="component" value="Unassembled WGS sequence"/>
</dbReference>
<dbReference type="EMBL" id="JBJQND010000003">
    <property type="protein sequence ID" value="KAL3882962.1"/>
    <property type="molecule type" value="Genomic_DNA"/>
</dbReference>
<accession>A0ABD3X9M4</accession>
<evidence type="ECO:0000313" key="1">
    <source>
        <dbReference type="EMBL" id="KAL3882962.1"/>
    </source>
</evidence>
<dbReference type="EMBL" id="JBJQND010000003">
    <property type="protein sequence ID" value="KAL3883070.1"/>
    <property type="molecule type" value="Genomic_DNA"/>
</dbReference>
<name>A0ABD3X9M4_SINWO</name>
<sequence>MFQYDNLRQNDEVQLGIWKDDQDESYLRNLSVYATVRPQDLKFLEGQRISDLLRVWNLPEVKSSCDEGLKKNYDLKEHELQVKSFYIDPRIAPCFRYRVRYIGSSECLFDGEARRLESIGLGYARRLVFSGDSLNHNDCYFWTDSCPNGFAFCIEAVKEGEEFVVYDSSNQIVGEVIVQAIVQPEIEQETKVESDGTVVKMVFVRLGCAVKYYHGCSRGLVDVHQPQEIDIIEGVAEVAKPRGQKEGFARCITNVHLKRIGPCSFLKEA</sequence>